<evidence type="ECO:0000256" key="6">
    <source>
        <dbReference type="ARBA" id="ARBA00022692"/>
    </source>
</evidence>
<evidence type="ECO:0000256" key="5">
    <source>
        <dbReference type="ARBA" id="ARBA00009644"/>
    </source>
</evidence>
<evidence type="ECO:0000256" key="11">
    <source>
        <dbReference type="ARBA" id="ARBA00023136"/>
    </source>
</evidence>
<reference evidence="25" key="1">
    <citation type="submission" date="2022-07" db="EMBL/GenBank/DDBJ databases">
        <authorList>
            <person name="Trinca V."/>
            <person name="Uliana J.V.C."/>
            <person name="Torres T.T."/>
            <person name="Ward R.J."/>
            <person name="Monesi N."/>
        </authorList>
    </citation>
    <scope>NUCLEOTIDE SEQUENCE</scope>
    <source>
        <strain evidence="25">HSMRA1968</strain>
        <tissue evidence="25">Whole embryos</tissue>
    </source>
</reference>
<keyword evidence="8" id="KW-0967">Endosome</keyword>
<keyword evidence="11 20" id="KW-0472">Membrane</keyword>
<evidence type="ECO:0000256" key="3">
    <source>
        <dbReference type="ARBA" id="ARBA00004172"/>
    </source>
</evidence>
<evidence type="ECO:0000259" key="24">
    <source>
        <dbReference type="Pfam" id="PF21222"/>
    </source>
</evidence>
<evidence type="ECO:0000256" key="1">
    <source>
        <dbReference type="ARBA" id="ARBA00004151"/>
    </source>
</evidence>
<evidence type="ECO:0000256" key="10">
    <source>
        <dbReference type="ARBA" id="ARBA00023018"/>
    </source>
</evidence>
<dbReference type="AlphaFoldDB" id="A0A9Q0RTL1"/>
<dbReference type="OrthoDB" id="6232933at2759"/>
<dbReference type="InterPro" id="IPR028061">
    <property type="entry name" value="Fis1_TPR_C"/>
</dbReference>
<evidence type="ECO:0000256" key="22">
    <source>
        <dbReference type="SAM" id="Phobius"/>
    </source>
</evidence>
<accession>A0A9Q0RTL1</accession>
<evidence type="ECO:0000259" key="23">
    <source>
        <dbReference type="Pfam" id="PF01299"/>
    </source>
</evidence>
<evidence type="ECO:0000256" key="2">
    <source>
        <dbReference type="ARBA" id="ARBA00004158"/>
    </source>
</evidence>
<evidence type="ECO:0000256" key="19">
    <source>
        <dbReference type="ARBA" id="ARBA00076257"/>
    </source>
</evidence>
<dbReference type="InterPro" id="IPR011990">
    <property type="entry name" value="TPR-like_helical_dom_sf"/>
</dbReference>
<dbReference type="GO" id="GO:0005886">
    <property type="term" value="C:plasma membrane"/>
    <property type="evidence" value="ECO:0007669"/>
    <property type="project" value="UniProtKB-SubCell"/>
</dbReference>
<feature type="region of interest" description="Disordered" evidence="21">
    <location>
        <begin position="170"/>
        <end position="217"/>
    </location>
</feature>
<evidence type="ECO:0000256" key="20">
    <source>
        <dbReference type="PROSITE-ProRule" id="PRU00740"/>
    </source>
</evidence>
<feature type="domain" description="Lysosome-associated membrane glycoprotein 2-like luminal" evidence="23">
    <location>
        <begin position="267"/>
        <end position="393"/>
    </location>
</feature>
<evidence type="ECO:0000256" key="14">
    <source>
        <dbReference type="ARBA" id="ARBA00023329"/>
    </source>
</evidence>
<evidence type="ECO:0000256" key="4">
    <source>
        <dbReference type="ARBA" id="ARBA00004279"/>
    </source>
</evidence>
<dbReference type="PANTHER" id="PTHR11506:SF35">
    <property type="entry name" value="LYSOSOME-ASSOCIATED MEMBRANE GLYCOPROTEIN 5"/>
    <property type="match status" value="1"/>
</dbReference>
<dbReference type="InterPro" id="IPR002000">
    <property type="entry name" value="Lysosome-assoc_membr_glycop"/>
</dbReference>
<evidence type="ECO:0000313" key="25">
    <source>
        <dbReference type="EMBL" id="KAJ6597371.1"/>
    </source>
</evidence>
<dbReference type="Proteomes" id="UP001151699">
    <property type="component" value="Unassembled WGS sequence"/>
</dbReference>
<proteinExistence type="inferred from homology"/>
<organism evidence="25 26">
    <name type="scientific">Pseudolycoriella hygida</name>
    <dbReference type="NCBI Taxonomy" id="35572"/>
    <lineage>
        <taxon>Eukaryota</taxon>
        <taxon>Metazoa</taxon>
        <taxon>Ecdysozoa</taxon>
        <taxon>Arthropoda</taxon>
        <taxon>Hexapoda</taxon>
        <taxon>Insecta</taxon>
        <taxon>Pterygota</taxon>
        <taxon>Neoptera</taxon>
        <taxon>Endopterygota</taxon>
        <taxon>Diptera</taxon>
        <taxon>Nematocera</taxon>
        <taxon>Sciaroidea</taxon>
        <taxon>Sciaridae</taxon>
        <taxon>Pseudolycoriella</taxon>
    </lineage>
</organism>
<dbReference type="GO" id="GO:0072594">
    <property type="term" value="P:establishment of protein localization to organelle"/>
    <property type="evidence" value="ECO:0007669"/>
    <property type="project" value="TreeGrafter"/>
</dbReference>
<sequence>MVEYLNQLTFGFEIEKDPLEDLLSSEHFHKFSGKFEREYFNGSVSFMTQYEYAVCLIRYENEDYLHRGLSILEKLERNYSHFARIKKDIYRGFHYYLALGNARIKNYNSALTYLRMLYELDPNNYKGDRLEKSVRKRRSKALWFFYGVRSCTVLTLVGVIVVAQLDSKKTTTTTTTENPIDPTVAPSTTTTSTTTTTVAPTTTTTDAPTTTTAAPTTTTVAPTTTTVAPTTTTVAPSTTTVTPSTTTVAPTPLPQPDFKLWTFPASGQICVLAQVAMQLNLTYRNVEDKPLNVLYNVPANKTSVVSGSCEKDDQSITVQWGQMSQLTLQFTANESTKQFMLSEVHLSINASDVSQDAKANQTIELFHVNNEFATSLSMSYHCNKLQLIELTSTKDDNKTVATATISHVQLEAFHTQNTNTFSTARDCEAIDTPDIVPIAVGCALAGLVVVVLIAYLVGRRRAQARGYLSM</sequence>
<dbReference type="CDD" id="cd12087">
    <property type="entry name" value="TM_EGFR-like"/>
    <property type="match status" value="1"/>
</dbReference>
<keyword evidence="12" id="KW-0325">Glycoprotein</keyword>
<feature type="transmembrane region" description="Helical" evidence="22">
    <location>
        <begin position="141"/>
        <end position="163"/>
    </location>
</feature>
<keyword evidence="10" id="KW-0770">Synapse</keyword>
<name>A0A9Q0RTL1_9DIPT</name>
<dbReference type="Pfam" id="PF21222">
    <property type="entry name" value="Lamp2_2nd"/>
    <property type="match status" value="1"/>
</dbReference>
<feature type="transmembrane region" description="Helical" evidence="22">
    <location>
        <begin position="435"/>
        <end position="457"/>
    </location>
</feature>
<dbReference type="InterPro" id="IPR048524">
    <property type="entry name" value="Lamp2-like_TM"/>
</dbReference>
<dbReference type="GO" id="GO:0031902">
    <property type="term" value="C:late endosome membrane"/>
    <property type="evidence" value="ECO:0007669"/>
    <property type="project" value="TreeGrafter"/>
</dbReference>
<comment type="caution">
    <text evidence="20">Lacks conserved residue(s) required for the propagation of feature annotation.</text>
</comment>
<dbReference type="Pfam" id="PF01299">
    <property type="entry name" value="Lamp2-like_luminal"/>
    <property type="match status" value="1"/>
</dbReference>
<keyword evidence="26" id="KW-1185">Reference proteome</keyword>
<evidence type="ECO:0000256" key="9">
    <source>
        <dbReference type="ARBA" id="ARBA00022989"/>
    </source>
</evidence>
<keyword evidence="7" id="KW-0732">Signal</keyword>
<dbReference type="PANTHER" id="PTHR11506">
    <property type="entry name" value="LYSOSOME-ASSOCIATED MEMBRANE GLYCOPROTEIN"/>
    <property type="match status" value="1"/>
</dbReference>
<dbReference type="EMBL" id="WJQU01006380">
    <property type="protein sequence ID" value="KAJ6597371.1"/>
    <property type="molecule type" value="Genomic_DNA"/>
</dbReference>
<protein>
    <recommendedName>
        <fullName evidence="18">Lysosome-associated membrane glycoprotein 5</fullName>
    </recommendedName>
    <alternativeName>
        <fullName evidence="19">Lysosome-associated membrane protein 5</fullName>
    </alternativeName>
</protein>
<dbReference type="Gene3D" id="2.40.160.110">
    <property type="match status" value="1"/>
</dbReference>
<evidence type="ECO:0000256" key="16">
    <source>
        <dbReference type="ARBA" id="ARBA00053950"/>
    </source>
</evidence>
<evidence type="ECO:0000256" key="12">
    <source>
        <dbReference type="ARBA" id="ARBA00023180"/>
    </source>
</evidence>
<comment type="function">
    <text evidence="16">Plays a role in short-term synaptic plasticity in a subset of GABAergic neurons in the brain.</text>
</comment>
<gene>
    <name evidence="25" type="primary">LAMP1</name>
    <name evidence="25" type="ORF">Bhyg_15479</name>
</gene>
<comment type="similarity">
    <text evidence="5 20">Belongs to the LAMP family.</text>
</comment>
<dbReference type="InterPro" id="IPR048528">
    <property type="entry name" value="Lamp2-like_luminal"/>
</dbReference>
<keyword evidence="14" id="KW-0968">Cytoplasmic vesicle</keyword>
<evidence type="ECO:0000256" key="13">
    <source>
        <dbReference type="ARBA" id="ARBA00023273"/>
    </source>
</evidence>
<evidence type="ECO:0000256" key="8">
    <source>
        <dbReference type="ARBA" id="ARBA00022753"/>
    </source>
</evidence>
<dbReference type="Pfam" id="PF14853">
    <property type="entry name" value="Fis1_TPR_C"/>
    <property type="match status" value="1"/>
</dbReference>
<evidence type="ECO:0000256" key="17">
    <source>
        <dbReference type="ARBA" id="ARBA00060492"/>
    </source>
</evidence>
<evidence type="ECO:0000313" key="26">
    <source>
        <dbReference type="Proteomes" id="UP001151699"/>
    </source>
</evidence>
<dbReference type="Gene3D" id="1.25.40.10">
    <property type="entry name" value="Tetratricopeptide repeat domain"/>
    <property type="match status" value="1"/>
</dbReference>
<keyword evidence="13" id="KW-0966">Cell projection</keyword>
<feature type="region of interest" description="Disordered" evidence="21">
    <location>
        <begin position="230"/>
        <end position="249"/>
    </location>
</feature>
<dbReference type="PROSITE" id="PS51407">
    <property type="entry name" value="LAMP_3"/>
    <property type="match status" value="1"/>
</dbReference>
<comment type="caution">
    <text evidence="25">The sequence shown here is derived from an EMBL/GenBank/DDBJ whole genome shotgun (WGS) entry which is preliminary data.</text>
</comment>
<dbReference type="SUPFAM" id="SSF48452">
    <property type="entry name" value="TPR-like"/>
    <property type="match status" value="1"/>
</dbReference>
<comment type="subcellular location">
    <subcellularLocation>
        <location evidence="4">Cell projection</location>
        <location evidence="4">Dendrite</location>
    </subcellularLocation>
    <subcellularLocation>
        <location evidence="17">Cell projection</location>
        <location evidence="17">Growth cone membrane</location>
        <topology evidence="17">Single-pass type I membrane protein</topology>
    </subcellularLocation>
    <subcellularLocation>
        <location evidence="15">Cytoplasmic vesicle</location>
        <location evidence="15">Secretory vesicle</location>
        <location evidence="15">Synaptic vesicle membrane</location>
        <topology evidence="15">Single-pass type I membrane protein</topology>
    </subcellularLocation>
    <subcellularLocation>
        <location evidence="2">Early endosome membrane</location>
        <topology evidence="2">Single-pass type I membrane protein</topology>
    </subcellularLocation>
    <subcellularLocation>
        <location evidence="1">Endoplasmic reticulum-Golgi intermediate compartment membrane</location>
        <topology evidence="1">Single-pass type I membrane protein</topology>
    </subcellularLocation>
    <subcellularLocation>
        <location evidence="20">Membrane</location>
        <topology evidence="20">Single-pass type I membrane protein</topology>
    </subcellularLocation>
    <subcellularLocation>
        <location evidence="3">Recycling endosome</location>
    </subcellularLocation>
</comment>
<keyword evidence="6 20" id="KW-0812">Transmembrane</keyword>
<evidence type="ECO:0000256" key="21">
    <source>
        <dbReference type="SAM" id="MobiDB-lite"/>
    </source>
</evidence>
<feature type="domain" description="Lysosome-associated membrane glycoprotein 2-like transmembrane" evidence="24">
    <location>
        <begin position="436"/>
        <end position="464"/>
    </location>
</feature>
<dbReference type="GO" id="GO:0005765">
    <property type="term" value="C:lysosomal membrane"/>
    <property type="evidence" value="ECO:0007669"/>
    <property type="project" value="TreeGrafter"/>
</dbReference>
<keyword evidence="9 22" id="KW-1133">Transmembrane helix</keyword>
<dbReference type="PRINTS" id="PR00336">
    <property type="entry name" value="LYSASSOCTDMP"/>
</dbReference>
<evidence type="ECO:0000256" key="18">
    <source>
        <dbReference type="ARBA" id="ARBA00074379"/>
    </source>
</evidence>
<evidence type="ECO:0000256" key="7">
    <source>
        <dbReference type="ARBA" id="ARBA00022729"/>
    </source>
</evidence>
<evidence type="ECO:0000256" key="15">
    <source>
        <dbReference type="ARBA" id="ARBA00029428"/>
    </source>
</evidence>